<dbReference type="EMBL" id="VSSQ01010423">
    <property type="protein sequence ID" value="MPM44305.1"/>
    <property type="molecule type" value="Genomic_DNA"/>
</dbReference>
<gene>
    <name evidence="1" type="ORF">SDC9_90983</name>
</gene>
<name>A0A644ZTU3_9ZZZZ</name>
<comment type="caution">
    <text evidence="1">The sequence shown here is derived from an EMBL/GenBank/DDBJ whole genome shotgun (WGS) entry which is preliminary data.</text>
</comment>
<organism evidence="1">
    <name type="scientific">bioreactor metagenome</name>
    <dbReference type="NCBI Taxonomy" id="1076179"/>
    <lineage>
        <taxon>unclassified sequences</taxon>
        <taxon>metagenomes</taxon>
        <taxon>ecological metagenomes</taxon>
    </lineage>
</organism>
<reference evidence="1" key="1">
    <citation type="submission" date="2019-08" db="EMBL/GenBank/DDBJ databases">
        <authorList>
            <person name="Kucharzyk K."/>
            <person name="Murdoch R.W."/>
            <person name="Higgins S."/>
            <person name="Loffler F."/>
        </authorList>
    </citation>
    <scope>NUCLEOTIDE SEQUENCE</scope>
</reference>
<evidence type="ECO:0000313" key="1">
    <source>
        <dbReference type="EMBL" id="MPM44305.1"/>
    </source>
</evidence>
<accession>A0A644ZTU3</accession>
<sequence>MDSAGSSLDGTDNFIWLSSIFQLKGNLCSFLHLEPIAKLFL</sequence>
<dbReference type="AlphaFoldDB" id="A0A644ZTU3"/>
<proteinExistence type="predicted"/>
<protein>
    <submittedName>
        <fullName evidence="1">Uncharacterized protein</fullName>
    </submittedName>
</protein>